<feature type="transmembrane region" description="Helical" evidence="8">
    <location>
        <begin position="295"/>
        <end position="313"/>
    </location>
</feature>
<reference evidence="10 11" key="1">
    <citation type="submission" date="2018-06" db="EMBL/GenBank/DDBJ databases">
        <authorList>
            <consortium name="Pathogen Informatics"/>
            <person name="Doyle S."/>
        </authorList>
    </citation>
    <scope>NUCLEOTIDE SEQUENCE [LARGE SCALE GENOMIC DNA]</scope>
    <source>
        <strain evidence="10 11">NCTC11388</strain>
    </source>
</reference>
<feature type="transmembrane region" description="Helical" evidence="8">
    <location>
        <begin position="183"/>
        <end position="208"/>
    </location>
</feature>
<organism evidence="10 11">
    <name type="scientific">Sphingobacterium spiritivorum</name>
    <name type="common">Flavobacterium spiritivorum</name>
    <dbReference type="NCBI Taxonomy" id="258"/>
    <lineage>
        <taxon>Bacteria</taxon>
        <taxon>Pseudomonadati</taxon>
        <taxon>Bacteroidota</taxon>
        <taxon>Sphingobacteriia</taxon>
        <taxon>Sphingobacteriales</taxon>
        <taxon>Sphingobacteriaceae</taxon>
        <taxon>Sphingobacterium</taxon>
    </lineage>
</organism>
<name>A0A380CHJ6_SPHSI</name>
<evidence type="ECO:0000256" key="1">
    <source>
        <dbReference type="ARBA" id="ARBA00004651"/>
    </source>
</evidence>
<feature type="transmembrane region" description="Helical" evidence="8">
    <location>
        <begin position="20"/>
        <end position="40"/>
    </location>
</feature>
<accession>A0A380CHJ6</accession>
<dbReference type="PANTHER" id="PTHR30294">
    <property type="entry name" value="MEMBRANE COMPONENT OF ABC TRANSPORTER YHHJ-RELATED"/>
    <property type="match status" value="1"/>
</dbReference>
<dbReference type="GO" id="GO:0140359">
    <property type="term" value="F:ABC-type transporter activity"/>
    <property type="evidence" value="ECO:0007669"/>
    <property type="project" value="InterPro"/>
</dbReference>
<evidence type="ECO:0000256" key="4">
    <source>
        <dbReference type="ARBA" id="ARBA00022475"/>
    </source>
</evidence>
<gene>
    <name evidence="10" type="primary">ybhR</name>
    <name evidence="10" type="ORF">NCTC11388_02909</name>
</gene>
<feature type="transmembrane region" description="Helical" evidence="8">
    <location>
        <begin position="356"/>
        <end position="376"/>
    </location>
</feature>
<evidence type="ECO:0000313" key="10">
    <source>
        <dbReference type="EMBL" id="SUJ19741.1"/>
    </source>
</evidence>
<sequence length="391" mass="44227">MKMIWELIKREFRLFNNNKVLRILFIGAPILYGVLIGNVYKKGKVTNLPIIVVDEDRSPMSSKLIDMFNESEVIYVSDILNDSFNSRQLALEREATVVVQIPKGFMASVSQNRQTEVAVFVDASNTLTSNYAMLAVNVCAATMKAGIQIETQKKKGVPGYIASQQYEPFKTTIIKQNVRSGNYLYFMLPGVLMTVFQQILLLGLALSFASEFENNTFSQLLSKTSNPFTLIFVKVFPYFLMSIGVMALYYGFSVFYKMPIQVEIWPFLLSTTLFILAASFIGILVSIAIPNQLKATEILMVIATPSFILSGFTWPLSQMPQWVQVLSDVIPLTHYLQIFRLLFIEQAPAYLIHKPMIALSIIMLICFLLSVLLLYLKIRKIKKEKPAPATV</sequence>
<keyword evidence="3 8" id="KW-0813">Transport</keyword>
<keyword evidence="4 8" id="KW-1003">Cell membrane</keyword>
<feature type="transmembrane region" description="Helical" evidence="8">
    <location>
        <begin position="264"/>
        <end position="289"/>
    </location>
</feature>
<dbReference type="Gene3D" id="3.40.1710.10">
    <property type="entry name" value="abc type-2 transporter like domain"/>
    <property type="match status" value="1"/>
</dbReference>
<dbReference type="PRINTS" id="PR00164">
    <property type="entry name" value="ABC2TRNSPORT"/>
</dbReference>
<dbReference type="PROSITE" id="PS51012">
    <property type="entry name" value="ABC_TM2"/>
    <property type="match status" value="1"/>
</dbReference>
<evidence type="ECO:0000259" key="9">
    <source>
        <dbReference type="PROSITE" id="PS51012"/>
    </source>
</evidence>
<feature type="transmembrane region" description="Helical" evidence="8">
    <location>
        <begin position="228"/>
        <end position="252"/>
    </location>
</feature>
<dbReference type="InterPro" id="IPR047817">
    <property type="entry name" value="ABC2_TM_bact-type"/>
</dbReference>
<evidence type="ECO:0000256" key="6">
    <source>
        <dbReference type="ARBA" id="ARBA00022989"/>
    </source>
</evidence>
<evidence type="ECO:0000256" key="8">
    <source>
        <dbReference type="RuleBase" id="RU361157"/>
    </source>
</evidence>
<evidence type="ECO:0000256" key="7">
    <source>
        <dbReference type="ARBA" id="ARBA00023136"/>
    </source>
</evidence>
<protein>
    <recommendedName>
        <fullName evidence="8">Transport permease protein</fullName>
    </recommendedName>
</protein>
<keyword evidence="7 8" id="KW-0472">Membrane</keyword>
<keyword evidence="5 8" id="KW-0812">Transmembrane</keyword>
<keyword evidence="6 8" id="KW-1133">Transmembrane helix</keyword>
<feature type="domain" description="ABC transmembrane type-2" evidence="9">
    <location>
        <begin position="150"/>
        <end position="384"/>
    </location>
</feature>
<comment type="subcellular location">
    <subcellularLocation>
        <location evidence="1 8">Cell membrane</location>
        <topology evidence="1 8">Multi-pass membrane protein</topology>
    </subcellularLocation>
</comment>
<dbReference type="Proteomes" id="UP000254893">
    <property type="component" value="Unassembled WGS sequence"/>
</dbReference>
<dbReference type="Pfam" id="PF12698">
    <property type="entry name" value="ABC2_membrane_3"/>
    <property type="match status" value="1"/>
</dbReference>
<dbReference type="PANTHER" id="PTHR30294:SF46">
    <property type="entry name" value="ABC TRANSPORTER PERMEASE"/>
    <property type="match status" value="1"/>
</dbReference>
<dbReference type="InterPro" id="IPR051449">
    <property type="entry name" value="ABC-2_transporter_component"/>
</dbReference>
<dbReference type="RefSeq" id="WP_115170640.1">
    <property type="nucleotide sequence ID" value="NZ_UGYW01000002.1"/>
</dbReference>
<evidence type="ECO:0000313" key="11">
    <source>
        <dbReference type="Proteomes" id="UP000254893"/>
    </source>
</evidence>
<dbReference type="InterPro" id="IPR013525">
    <property type="entry name" value="ABC2_TM"/>
</dbReference>
<dbReference type="AlphaFoldDB" id="A0A380CHJ6"/>
<comment type="similarity">
    <text evidence="2 8">Belongs to the ABC-2 integral membrane protein family.</text>
</comment>
<evidence type="ECO:0000256" key="2">
    <source>
        <dbReference type="ARBA" id="ARBA00007783"/>
    </source>
</evidence>
<proteinExistence type="inferred from homology"/>
<evidence type="ECO:0000256" key="3">
    <source>
        <dbReference type="ARBA" id="ARBA00022448"/>
    </source>
</evidence>
<dbReference type="InterPro" id="IPR000412">
    <property type="entry name" value="ABC_2_transport"/>
</dbReference>
<dbReference type="GO" id="GO:0043190">
    <property type="term" value="C:ATP-binding cassette (ABC) transporter complex"/>
    <property type="evidence" value="ECO:0007669"/>
    <property type="project" value="InterPro"/>
</dbReference>
<evidence type="ECO:0000256" key="5">
    <source>
        <dbReference type="ARBA" id="ARBA00022692"/>
    </source>
</evidence>
<dbReference type="EMBL" id="UGYW01000002">
    <property type="protein sequence ID" value="SUJ19741.1"/>
    <property type="molecule type" value="Genomic_DNA"/>
</dbReference>